<evidence type="ECO:0000256" key="3">
    <source>
        <dbReference type="ARBA" id="ARBA00012142"/>
    </source>
</evidence>
<evidence type="ECO:0000256" key="9">
    <source>
        <dbReference type="ARBA" id="ARBA00022842"/>
    </source>
</evidence>
<evidence type="ECO:0000256" key="11">
    <source>
        <dbReference type="ARBA" id="ARBA00023317"/>
    </source>
</evidence>
<gene>
    <name evidence="13" type="ORF">E7Z59_02305</name>
</gene>
<keyword evidence="10" id="KW-0324">Glycolysis</keyword>
<comment type="pathway">
    <text evidence="1">Carbohydrate degradation; glycolysis; pyruvate from D-glyceraldehyde 3-phosphate: step 5/5.</text>
</comment>
<evidence type="ECO:0000256" key="2">
    <source>
        <dbReference type="ARBA" id="ARBA00008663"/>
    </source>
</evidence>
<dbReference type="SUPFAM" id="SSF51621">
    <property type="entry name" value="Phosphoenolpyruvate/pyruvate domain"/>
    <property type="match status" value="1"/>
</dbReference>
<dbReference type="NCBIfam" id="NF011314">
    <property type="entry name" value="PRK14725.1"/>
    <property type="match status" value="1"/>
</dbReference>
<evidence type="ECO:0000256" key="10">
    <source>
        <dbReference type="ARBA" id="ARBA00023152"/>
    </source>
</evidence>
<evidence type="ECO:0000256" key="4">
    <source>
        <dbReference type="ARBA" id="ARBA00022679"/>
    </source>
</evidence>
<keyword evidence="6" id="KW-0547">Nucleotide-binding</keyword>
<keyword evidence="11" id="KW-0670">Pyruvate</keyword>
<keyword evidence="8" id="KW-0067">ATP-binding</keyword>
<comment type="similarity">
    <text evidence="2">Belongs to the pyruvate kinase family.</text>
</comment>
<dbReference type="Proteomes" id="UP000305939">
    <property type="component" value="Unassembled WGS sequence"/>
</dbReference>
<dbReference type="Pfam" id="PF00224">
    <property type="entry name" value="PK"/>
    <property type="match status" value="2"/>
</dbReference>
<dbReference type="OrthoDB" id="9812123at2"/>
<keyword evidence="5" id="KW-0479">Metal-binding</keyword>
<comment type="caution">
    <text evidence="13">The sequence shown here is derived from an EMBL/GenBank/DDBJ whole genome shotgun (WGS) entry which is preliminary data.</text>
</comment>
<feature type="domain" description="Pyruvate kinase barrel" evidence="12">
    <location>
        <begin position="350"/>
        <end position="566"/>
    </location>
</feature>
<keyword evidence="7" id="KW-0418">Kinase</keyword>
<dbReference type="InterPro" id="IPR011037">
    <property type="entry name" value="Pyrv_Knase-like_insert_dom_sf"/>
</dbReference>
<evidence type="ECO:0000256" key="7">
    <source>
        <dbReference type="ARBA" id="ARBA00022777"/>
    </source>
</evidence>
<accession>A0A4S3M2C2</accession>
<reference evidence="13 14" key="1">
    <citation type="submission" date="2019-04" db="EMBL/GenBank/DDBJ databases">
        <title>Draft genome sequence of Robertkochia marina CC-AMO-30D.</title>
        <authorList>
            <person name="Hameed A."/>
            <person name="Lin S.-Y."/>
            <person name="Shahina M."/>
            <person name="Lai W.-A."/>
            <person name="Young C.-C."/>
        </authorList>
    </citation>
    <scope>NUCLEOTIDE SEQUENCE [LARGE SCALE GENOMIC DNA]</scope>
    <source>
        <strain evidence="13 14">CC-AMO-30D</strain>
    </source>
</reference>
<evidence type="ECO:0000256" key="6">
    <source>
        <dbReference type="ARBA" id="ARBA00022741"/>
    </source>
</evidence>
<keyword evidence="14" id="KW-1185">Reference proteome</keyword>
<dbReference type="EC" id="2.7.1.40" evidence="3"/>
<evidence type="ECO:0000313" key="14">
    <source>
        <dbReference type="Proteomes" id="UP000305939"/>
    </source>
</evidence>
<name>A0A4S3M2C2_9FLAO</name>
<dbReference type="PANTHER" id="PTHR11817">
    <property type="entry name" value="PYRUVATE KINASE"/>
    <property type="match status" value="1"/>
</dbReference>
<evidence type="ECO:0000256" key="8">
    <source>
        <dbReference type="ARBA" id="ARBA00022840"/>
    </source>
</evidence>
<sequence>MDEKTIRGAIARLNEIIERLRVETEKSADLLQEIHPSFKESAINLIHYITFRRFNLTQLQGILRKLGITGFSHAEGHLMNSLLHTRYLLQLLIGQAEAFDPGEGINMERSRECLWEHTVGVVGKEIPGRRVGIMVTLPTEAAYFPELVRAMISAGMNCARINCAHDHREVWAKMISNIRSEAVTTGQAVSIFMDLAGPKIRTGELKAGMRIRKFSPKRDEGGHVVKPATVILRLKLTEESPENTLPVSQHLLENIAVGDKIFFRDERRKKRELEVAEVNPGMVKTYLYKTAYIRTGTALHKKDGLVSDVGELPRSERPLLLKVGDTLMVTPPGIPGSNAEKEWDGSLKTPASIPCQMPEVFQYVKPGERVLFDDGKIEAVITGTDENGFITEITRAREKGSWLKSEKGMNFPDSNLKISGLTEKDRSDLEFVAKHADAVNFSFVNSKDDVTELYHVLEQLGVLDRLGVVLKIETGAGYDRLYEILLAAMKKQKVGVMIARGDLAVETGWEHMGLVQEEILAMCGAAHVPVIWATQVLENLAKKGIPSRSEITDVTNSLKAECVMLNKGPYITDAVKLLDTILRETEKFRLKKERLLPRMQ</sequence>
<evidence type="ECO:0000313" key="13">
    <source>
        <dbReference type="EMBL" id="THD69183.1"/>
    </source>
</evidence>
<evidence type="ECO:0000256" key="1">
    <source>
        <dbReference type="ARBA" id="ARBA00004997"/>
    </source>
</evidence>
<dbReference type="GO" id="GO:0030955">
    <property type="term" value="F:potassium ion binding"/>
    <property type="evidence" value="ECO:0007669"/>
    <property type="project" value="InterPro"/>
</dbReference>
<dbReference type="InterPro" id="IPR015806">
    <property type="entry name" value="Pyrv_Knase_insert_dom_sf"/>
</dbReference>
<dbReference type="RefSeq" id="WP_136334673.1">
    <property type="nucleotide sequence ID" value="NZ_QXMP01000001.1"/>
</dbReference>
<dbReference type="GO" id="GO:0005524">
    <property type="term" value="F:ATP binding"/>
    <property type="evidence" value="ECO:0007669"/>
    <property type="project" value="UniProtKB-KW"/>
</dbReference>
<feature type="domain" description="Pyruvate kinase barrel" evidence="12">
    <location>
        <begin position="129"/>
        <end position="267"/>
    </location>
</feature>
<keyword evidence="9" id="KW-0460">Magnesium</keyword>
<dbReference type="UniPathway" id="UPA00109">
    <property type="reaction ID" value="UER00188"/>
</dbReference>
<dbReference type="InterPro" id="IPR040442">
    <property type="entry name" value="Pyrv_kinase-like_dom_sf"/>
</dbReference>
<dbReference type="InterPro" id="IPR015813">
    <property type="entry name" value="Pyrv/PenolPyrv_kinase-like_dom"/>
</dbReference>
<proteinExistence type="inferred from homology"/>
<dbReference type="Gene3D" id="2.40.33.10">
    <property type="entry name" value="PK beta-barrel domain-like"/>
    <property type="match status" value="2"/>
</dbReference>
<dbReference type="SUPFAM" id="SSF50800">
    <property type="entry name" value="PK beta-barrel domain-like"/>
    <property type="match status" value="1"/>
</dbReference>
<organism evidence="13 14">
    <name type="scientific">Robertkochia marina</name>
    <dbReference type="NCBI Taxonomy" id="1227945"/>
    <lineage>
        <taxon>Bacteria</taxon>
        <taxon>Pseudomonadati</taxon>
        <taxon>Bacteroidota</taxon>
        <taxon>Flavobacteriia</taxon>
        <taxon>Flavobacteriales</taxon>
        <taxon>Flavobacteriaceae</taxon>
        <taxon>Robertkochia</taxon>
    </lineage>
</organism>
<dbReference type="GO" id="GO:0004743">
    <property type="term" value="F:pyruvate kinase activity"/>
    <property type="evidence" value="ECO:0007669"/>
    <property type="project" value="UniProtKB-EC"/>
</dbReference>
<evidence type="ECO:0000256" key="5">
    <source>
        <dbReference type="ARBA" id="ARBA00022723"/>
    </source>
</evidence>
<dbReference type="AlphaFoldDB" id="A0A4S3M2C2"/>
<dbReference type="InterPro" id="IPR015793">
    <property type="entry name" value="Pyrv_Knase_brl"/>
</dbReference>
<keyword evidence="4" id="KW-0808">Transferase</keyword>
<dbReference type="Gene3D" id="3.20.20.60">
    <property type="entry name" value="Phosphoenolpyruvate-binding domains"/>
    <property type="match status" value="2"/>
</dbReference>
<evidence type="ECO:0000259" key="12">
    <source>
        <dbReference type="Pfam" id="PF00224"/>
    </source>
</evidence>
<dbReference type="GO" id="GO:0000287">
    <property type="term" value="F:magnesium ion binding"/>
    <property type="evidence" value="ECO:0007669"/>
    <property type="project" value="InterPro"/>
</dbReference>
<protein>
    <recommendedName>
        <fullName evidence="3">pyruvate kinase</fullName>
        <ecNumber evidence="3">2.7.1.40</ecNumber>
    </recommendedName>
</protein>
<dbReference type="GO" id="GO:0016301">
    <property type="term" value="F:kinase activity"/>
    <property type="evidence" value="ECO:0007669"/>
    <property type="project" value="UniProtKB-KW"/>
</dbReference>
<dbReference type="EMBL" id="SSMC01000001">
    <property type="protein sequence ID" value="THD69183.1"/>
    <property type="molecule type" value="Genomic_DNA"/>
</dbReference>
<dbReference type="InterPro" id="IPR001697">
    <property type="entry name" value="Pyr_Knase"/>
</dbReference>